<proteinExistence type="inferred from homology"/>
<gene>
    <name evidence="3" type="ORF">FTUN_3446</name>
</gene>
<dbReference type="InterPro" id="IPR000215">
    <property type="entry name" value="Serpin_fam"/>
</dbReference>
<protein>
    <submittedName>
        <fullName evidence="3">Serine protease inhibitor (Serpin family)</fullName>
    </submittedName>
</protein>
<dbReference type="InterPro" id="IPR042185">
    <property type="entry name" value="Serpin_sf_2"/>
</dbReference>
<dbReference type="PANTHER" id="PTHR11461:SF211">
    <property type="entry name" value="GH10112P-RELATED"/>
    <property type="match status" value="1"/>
</dbReference>
<dbReference type="GO" id="GO:0004867">
    <property type="term" value="F:serine-type endopeptidase inhibitor activity"/>
    <property type="evidence" value="ECO:0007669"/>
    <property type="project" value="InterPro"/>
</dbReference>
<keyword evidence="4" id="KW-1185">Reference proteome</keyword>
<evidence type="ECO:0000256" key="1">
    <source>
        <dbReference type="RuleBase" id="RU000411"/>
    </source>
</evidence>
<sequence>MPRLPLLVVLGVLSGLTGCRAKDPGPPVPWSADMQAVADGNNQFAFDLYAKLCDREKGNLFFSPYSAHTALAMTATGARGTTRDEMVAVLHLPTDEQQVAAAGDLARYYAHPRKDYELSVANAIWGQKGFPWRPEFLNGQTDRFGSGFQDADFATDPDGERQRINQWAAEKTRDQVKELVPPGLVTKTQQMVLANAIYFKGAWQSQFDPKHTTSLPFTLADATTVPVPMMRREGGFRHYAEFAPADQRAGRWEPEFQVAELPYKGAELSMVVLVPGTHDGLPALEARLSAPALDGWLIKAQNANDTGLYLPKFKLETGAMMMREPLQALGMRRAFDPAGADFTGMHTSTEALFVNFVVQKAFVDVNEEGTEAAAATAVGLMKTAAKLDFRADRPFLFLIRDVKHGT</sequence>
<dbReference type="Proteomes" id="UP000503447">
    <property type="component" value="Chromosome"/>
</dbReference>
<dbReference type="SUPFAM" id="SSF56574">
    <property type="entry name" value="Serpins"/>
    <property type="match status" value="1"/>
</dbReference>
<dbReference type="Pfam" id="PF00079">
    <property type="entry name" value="Serpin"/>
    <property type="match status" value="1"/>
</dbReference>
<evidence type="ECO:0000313" key="4">
    <source>
        <dbReference type="Proteomes" id="UP000503447"/>
    </source>
</evidence>
<dbReference type="InterPro" id="IPR023796">
    <property type="entry name" value="Serpin_dom"/>
</dbReference>
<dbReference type="Gene3D" id="3.30.497.10">
    <property type="entry name" value="Antithrombin, subunit I, domain 2"/>
    <property type="match status" value="1"/>
</dbReference>
<evidence type="ECO:0000259" key="2">
    <source>
        <dbReference type="SMART" id="SM00093"/>
    </source>
</evidence>
<name>A0A6M5YSD6_9BACT</name>
<dbReference type="GO" id="GO:0005615">
    <property type="term" value="C:extracellular space"/>
    <property type="evidence" value="ECO:0007669"/>
    <property type="project" value="InterPro"/>
</dbReference>
<dbReference type="RefSeq" id="WP_171471572.1">
    <property type="nucleotide sequence ID" value="NZ_CP053452.2"/>
</dbReference>
<reference evidence="4" key="1">
    <citation type="submission" date="2020-05" db="EMBL/GenBank/DDBJ databases">
        <title>Frigoriglobus tundricola gen. nov., sp. nov., a psychrotolerant cellulolytic planctomycete of the family Gemmataceae with two divergent copies of 16S rRNA gene.</title>
        <authorList>
            <person name="Kulichevskaya I.S."/>
            <person name="Ivanova A.A."/>
            <person name="Naumoff D.G."/>
            <person name="Beletsky A.V."/>
            <person name="Rijpstra W.I.C."/>
            <person name="Sinninghe Damste J.S."/>
            <person name="Mardanov A.V."/>
            <person name="Ravin N.V."/>
            <person name="Dedysh S.N."/>
        </authorList>
    </citation>
    <scope>NUCLEOTIDE SEQUENCE [LARGE SCALE GENOMIC DNA]</scope>
    <source>
        <strain evidence="4">PL17</strain>
    </source>
</reference>
<dbReference type="InterPro" id="IPR036186">
    <property type="entry name" value="Serpin_sf"/>
</dbReference>
<dbReference type="PANTHER" id="PTHR11461">
    <property type="entry name" value="SERINE PROTEASE INHIBITOR, SERPIN"/>
    <property type="match status" value="1"/>
</dbReference>
<comment type="similarity">
    <text evidence="1">Belongs to the serpin family.</text>
</comment>
<dbReference type="SMART" id="SM00093">
    <property type="entry name" value="SERPIN"/>
    <property type="match status" value="1"/>
</dbReference>
<evidence type="ECO:0000313" key="3">
    <source>
        <dbReference type="EMBL" id="QJW95892.1"/>
    </source>
</evidence>
<dbReference type="KEGG" id="ftj:FTUN_3446"/>
<dbReference type="InterPro" id="IPR042178">
    <property type="entry name" value="Serpin_sf_1"/>
</dbReference>
<dbReference type="PROSITE" id="PS51257">
    <property type="entry name" value="PROKAR_LIPOPROTEIN"/>
    <property type="match status" value="1"/>
</dbReference>
<feature type="domain" description="Serpin" evidence="2">
    <location>
        <begin position="46"/>
        <end position="406"/>
    </location>
</feature>
<dbReference type="AlphaFoldDB" id="A0A6M5YSD6"/>
<dbReference type="CDD" id="cd19590">
    <property type="entry name" value="serpin_thermopin-like"/>
    <property type="match status" value="1"/>
</dbReference>
<dbReference type="Gene3D" id="2.30.39.10">
    <property type="entry name" value="Alpha-1-antitrypsin, domain 1"/>
    <property type="match status" value="1"/>
</dbReference>
<accession>A0A6M5YSD6</accession>
<dbReference type="EMBL" id="CP053452">
    <property type="protein sequence ID" value="QJW95892.1"/>
    <property type="molecule type" value="Genomic_DNA"/>
</dbReference>
<organism evidence="3 4">
    <name type="scientific">Frigoriglobus tundricola</name>
    <dbReference type="NCBI Taxonomy" id="2774151"/>
    <lineage>
        <taxon>Bacteria</taxon>
        <taxon>Pseudomonadati</taxon>
        <taxon>Planctomycetota</taxon>
        <taxon>Planctomycetia</taxon>
        <taxon>Gemmatales</taxon>
        <taxon>Gemmataceae</taxon>
        <taxon>Frigoriglobus</taxon>
    </lineage>
</organism>